<evidence type="ECO:0000256" key="5">
    <source>
        <dbReference type="ARBA" id="ARBA00023136"/>
    </source>
</evidence>
<reference evidence="7 8" key="1">
    <citation type="submission" date="2018-06" db="EMBL/GenBank/DDBJ databases">
        <authorList>
            <consortium name="Pathogen Informatics"/>
            <person name="Doyle S."/>
        </authorList>
    </citation>
    <scope>NUCLEOTIDE SEQUENCE [LARGE SCALE GENOMIC DNA]</scope>
    <source>
        <strain evidence="7 8">NCTC4824</strain>
    </source>
</reference>
<sequence length="122" mass="13711">MGILKVVIQITFLFILYRAGISIQETFHLSVPGSIIGMLLLFLLLSMKIVKVEWIEKGALLLIKYLPLLFLPITVGVITFFDVFIGKGFFIIVIVLISTTLVMVSSGLISQFLLKEKVQEHE</sequence>
<evidence type="ECO:0000313" key="8">
    <source>
        <dbReference type="Proteomes" id="UP000249134"/>
    </source>
</evidence>
<proteinExistence type="predicted"/>
<keyword evidence="4 6" id="KW-1133">Transmembrane helix</keyword>
<dbReference type="NCBIfam" id="NF002460">
    <property type="entry name" value="PRK01658.1"/>
    <property type="match status" value="1"/>
</dbReference>
<dbReference type="RefSeq" id="WP_231955891.1">
    <property type="nucleotide sequence ID" value="NZ_CBCSGM010000007.1"/>
</dbReference>
<dbReference type="InterPro" id="IPR005538">
    <property type="entry name" value="LrgA/CidA"/>
</dbReference>
<dbReference type="Proteomes" id="UP000249134">
    <property type="component" value="Chromosome 1"/>
</dbReference>
<dbReference type="EMBL" id="LS483476">
    <property type="protein sequence ID" value="SQI53362.1"/>
    <property type="molecule type" value="Genomic_DNA"/>
</dbReference>
<evidence type="ECO:0000256" key="3">
    <source>
        <dbReference type="ARBA" id="ARBA00022692"/>
    </source>
</evidence>
<feature type="transmembrane region" description="Helical" evidence="6">
    <location>
        <begin position="89"/>
        <end position="114"/>
    </location>
</feature>
<gene>
    <name evidence="7" type="primary">lrgA</name>
    <name evidence="7" type="ORF">NCTC4824_00843</name>
</gene>
<dbReference type="Pfam" id="PF03788">
    <property type="entry name" value="LrgA"/>
    <property type="match status" value="1"/>
</dbReference>
<dbReference type="GO" id="GO:0005886">
    <property type="term" value="C:plasma membrane"/>
    <property type="evidence" value="ECO:0007669"/>
    <property type="project" value="UniProtKB-SubCell"/>
</dbReference>
<accession>A0A2X4W372</accession>
<evidence type="ECO:0000256" key="6">
    <source>
        <dbReference type="SAM" id="Phobius"/>
    </source>
</evidence>
<dbReference type="AlphaFoldDB" id="A0A2X4W372"/>
<name>A0A2X4W372_LEDLE</name>
<keyword evidence="5 6" id="KW-0472">Membrane</keyword>
<comment type="subcellular location">
    <subcellularLocation>
        <location evidence="1">Cell membrane</location>
        <topology evidence="1">Multi-pass membrane protein</topology>
    </subcellularLocation>
</comment>
<dbReference type="KEGG" id="blen:NCTC4824_00843"/>
<feature type="transmembrane region" description="Helical" evidence="6">
    <location>
        <begin position="30"/>
        <end position="50"/>
    </location>
</feature>
<keyword evidence="7" id="KW-0378">Hydrolase</keyword>
<keyword evidence="2" id="KW-1003">Cell membrane</keyword>
<evidence type="ECO:0000256" key="1">
    <source>
        <dbReference type="ARBA" id="ARBA00004651"/>
    </source>
</evidence>
<evidence type="ECO:0000313" key="7">
    <source>
        <dbReference type="EMBL" id="SQI53362.1"/>
    </source>
</evidence>
<dbReference type="STRING" id="1348624.GCA_001591545_03415"/>
<organism evidence="7 8">
    <name type="scientific">Lederbergia lenta</name>
    <name type="common">Bacillus lentus</name>
    <dbReference type="NCBI Taxonomy" id="1467"/>
    <lineage>
        <taxon>Bacteria</taxon>
        <taxon>Bacillati</taxon>
        <taxon>Bacillota</taxon>
        <taxon>Bacilli</taxon>
        <taxon>Bacillales</taxon>
        <taxon>Bacillaceae</taxon>
        <taxon>Lederbergia</taxon>
    </lineage>
</organism>
<feature type="transmembrane region" description="Helical" evidence="6">
    <location>
        <begin position="62"/>
        <end position="83"/>
    </location>
</feature>
<dbReference type="GO" id="GO:0016787">
    <property type="term" value="F:hydrolase activity"/>
    <property type="evidence" value="ECO:0007669"/>
    <property type="project" value="UniProtKB-KW"/>
</dbReference>
<keyword evidence="8" id="KW-1185">Reference proteome</keyword>
<protein>
    <submittedName>
        <fullName evidence="7">Putative murein hydrolase exporter, LrgA</fullName>
    </submittedName>
</protein>
<dbReference type="PANTHER" id="PTHR33931:SF2">
    <property type="entry name" value="HOLIN-LIKE PROTEIN CIDA"/>
    <property type="match status" value="1"/>
</dbReference>
<dbReference type="PANTHER" id="PTHR33931">
    <property type="entry name" value="HOLIN-LIKE PROTEIN CIDA-RELATED"/>
    <property type="match status" value="1"/>
</dbReference>
<evidence type="ECO:0000256" key="2">
    <source>
        <dbReference type="ARBA" id="ARBA00022475"/>
    </source>
</evidence>
<keyword evidence="3 6" id="KW-0812">Transmembrane</keyword>
<evidence type="ECO:0000256" key="4">
    <source>
        <dbReference type="ARBA" id="ARBA00022989"/>
    </source>
</evidence>